<sequence length="414" mass="45600">LEEKREPDTRFPLHFFPARILRVGRFEHQIYLERSTGVDHRPSAITVRSNRNDGDTEAGAEDPVRDKRERSETGASGQAAARGGQRTLRNASQASKVVCTGSAVFGWTFGPLVATRWGAARMEAFDPFNFESEGFVESVAVDFPVDCFPDFPEIVATATEQHAQLDEVHDSDLGTIEISEELTATYYTQLRQCSVKVTGTISAGGRNRSEKSWDISLLDPKQQIDEIKSKSTDCVTALGGGNSFRLKEQHAHKRNSPLLEYSCGSSLRPVPMLCTKTEIIEKGMHHIGVALRVNPRNKNPLVNGVILVSVPEGVMGEKAKVLSVGISIGKGEVESSWNGVTRILCWTLGELYSGATVEFDVQVPAATSEDEPADLAFPILLRYDSYGCLLSDVKLNVDSKTNTSHKFRVYHREV</sequence>
<evidence type="ECO:0008006" key="4">
    <source>
        <dbReference type="Google" id="ProtNLM"/>
    </source>
</evidence>
<dbReference type="OMA" id="MIRCEGS"/>
<feature type="non-terminal residue" evidence="2">
    <location>
        <position position="1"/>
    </location>
</feature>
<keyword evidence="3" id="KW-1185">Reference proteome</keyword>
<name>K0S5B5_THAOC</name>
<feature type="region of interest" description="Disordered" evidence="1">
    <location>
        <begin position="42"/>
        <end position="88"/>
    </location>
</feature>
<dbReference type="OrthoDB" id="10603771at2759"/>
<dbReference type="EMBL" id="AGNL01020260">
    <property type="protein sequence ID" value="EJK61238.1"/>
    <property type="molecule type" value="Genomic_DNA"/>
</dbReference>
<dbReference type="eggNOG" id="ENOG502T9AP">
    <property type="taxonomic scope" value="Eukaryota"/>
</dbReference>
<gene>
    <name evidence="2" type="ORF">THAOC_18314</name>
</gene>
<evidence type="ECO:0000256" key="1">
    <source>
        <dbReference type="SAM" id="MobiDB-lite"/>
    </source>
</evidence>
<accession>K0S5B5</accession>
<feature type="compositionally biased region" description="Low complexity" evidence="1">
    <location>
        <begin position="74"/>
        <end position="86"/>
    </location>
</feature>
<dbReference type="InterPro" id="IPR036168">
    <property type="entry name" value="AP2_Mu_C_sf"/>
</dbReference>
<protein>
    <recommendedName>
        <fullName evidence="4">MHD domain-containing protein</fullName>
    </recommendedName>
</protein>
<reference evidence="2 3" key="1">
    <citation type="journal article" date="2012" name="Genome Biol.">
        <title>Genome and low-iron response of an oceanic diatom adapted to chronic iron limitation.</title>
        <authorList>
            <person name="Lommer M."/>
            <person name="Specht M."/>
            <person name="Roy A.S."/>
            <person name="Kraemer L."/>
            <person name="Andreson R."/>
            <person name="Gutowska M.A."/>
            <person name="Wolf J."/>
            <person name="Bergner S.V."/>
            <person name="Schilhabel M.B."/>
            <person name="Klostermeier U.C."/>
            <person name="Beiko R.G."/>
            <person name="Rosenstiel P."/>
            <person name="Hippler M."/>
            <person name="Laroche J."/>
        </authorList>
    </citation>
    <scope>NUCLEOTIDE SEQUENCE [LARGE SCALE GENOMIC DNA]</scope>
    <source>
        <strain evidence="2 3">CCMP1005</strain>
    </source>
</reference>
<proteinExistence type="predicted"/>
<dbReference type="Proteomes" id="UP000266841">
    <property type="component" value="Unassembled WGS sequence"/>
</dbReference>
<evidence type="ECO:0000313" key="3">
    <source>
        <dbReference type="Proteomes" id="UP000266841"/>
    </source>
</evidence>
<dbReference type="SUPFAM" id="SSF49447">
    <property type="entry name" value="Second domain of Mu2 adaptin subunit (ap50) of ap2 adaptor"/>
    <property type="match status" value="1"/>
</dbReference>
<dbReference type="AlphaFoldDB" id="K0S5B5"/>
<feature type="compositionally biased region" description="Basic and acidic residues" evidence="1">
    <location>
        <begin position="62"/>
        <end position="72"/>
    </location>
</feature>
<comment type="caution">
    <text evidence="2">The sequence shown here is derived from an EMBL/GenBank/DDBJ whole genome shotgun (WGS) entry which is preliminary data.</text>
</comment>
<organism evidence="2 3">
    <name type="scientific">Thalassiosira oceanica</name>
    <name type="common">Marine diatom</name>
    <dbReference type="NCBI Taxonomy" id="159749"/>
    <lineage>
        <taxon>Eukaryota</taxon>
        <taxon>Sar</taxon>
        <taxon>Stramenopiles</taxon>
        <taxon>Ochrophyta</taxon>
        <taxon>Bacillariophyta</taxon>
        <taxon>Coscinodiscophyceae</taxon>
        <taxon>Thalassiosirophycidae</taxon>
        <taxon>Thalassiosirales</taxon>
        <taxon>Thalassiosiraceae</taxon>
        <taxon>Thalassiosira</taxon>
    </lineage>
</organism>
<evidence type="ECO:0000313" key="2">
    <source>
        <dbReference type="EMBL" id="EJK61238.1"/>
    </source>
</evidence>